<feature type="transmembrane region" description="Helical" evidence="6">
    <location>
        <begin position="74"/>
        <end position="91"/>
    </location>
</feature>
<dbReference type="OrthoDB" id="5638726at2"/>
<evidence type="ECO:0000256" key="3">
    <source>
        <dbReference type="ARBA" id="ARBA00022692"/>
    </source>
</evidence>
<dbReference type="EMBL" id="FODY01000003">
    <property type="protein sequence ID" value="SEO64237.1"/>
    <property type="molecule type" value="Genomic_DNA"/>
</dbReference>
<evidence type="ECO:0000256" key="4">
    <source>
        <dbReference type="ARBA" id="ARBA00022989"/>
    </source>
</evidence>
<dbReference type="GO" id="GO:0005886">
    <property type="term" value="C:plasma membrane"/>
    <property type="evidence" value="ECO:0007669"/>
    <property type="project" value="UniProtKB-SubCell"/>
</dbReference>
<evidence type="ECO:0000256" key="5">
    <source>
        <dbReference type="ARBA" id="ARBA00023136"/>
    </source>
</evidence>
<comment type="subcellular location">
    <subcellularLocation>
        <location evidence="1">Cell membrane</location>
        <topology evidence="1">Multi-pass membrane protein</topology>
    </subcellularLocation>
</comment>
<reference evidence="7 8" key="1">
    <citation type="submission" date="2016-10" db="EMBL/GenBank/DDBJ databases">
        <authorList>
            <person name="de Groot N.N."/>
        </authorList>
    </citation>
    <scope>NUCLEOTIDE SEQUENCE [LARGE SCALE GENOMIC DNA]</scope>
    <source>
        <strain evidence="7 8">DSM 13305</strain>
    </source>
</reference>
<dbReference type="PANTHER" id="PTHR30086">
    <property type="entry name" value="ARGININE EXPORTER PROTEIN ARGO"/>
    <property type="match status" value="1"/>
</dbReference>
<evidence type="ECO:0000256" key="2">
    <source>
        <dbReference type="ARBA" id="ARBA00022475"/>
    </source>
</evidence>
<keyword evidence="4 6" id="KW-1133">Transmembrane helix</keyword>
<keyword evidence="8" id="KW-1185">Reference proteome</keyword>
<evidence type="ECO:0000313" key="8">
    <source>
        <dbReference type="Proteomes" id="UP000198847"/>
    </source>
</evidence>
<feature type="transmembrane region" description="Helical" evidence="6">
    <location>
        <begin position="185"/>
        <end position="202"/>
    </location>
</feature>
<dbReference type="Proteomes" id="UP000198847">
    <property type="component" value="Unassembled WGS sequence"/>
</dbReference>
<dbReference type="Pfam" id="PF01810">
    <property type="entry name" value="LysE"/>
    <property type="match status" value="1"/>
</dbReference>
<keyword evidence="2" id="KW-1003">Cell membrane</keyword>
<dbReference type="STRING" id="112903.SAMN04490178_103251"/>
<organism evidence="7 8">
    <name type="scientific">Propionispora vibrioides</name>
    <dbReference type="NCBI Taxonomy" id="112903"/>
    <lineage>
        <taxon>Bacteria</taxon>
        <taxon>Bacillati</taxon>
        <taxon>Bacillota</taxon>
        <taxon>Negativicutes</taxon>
        <taxon>Selenomonadales</taxon>
        <taxon>Sporomusaceae</taxon>
        <taxon>Propionispora</taxon>
    </lineage>
</organism>
<evidence type="ECO:0000313" key="7">
    <source>
        <dbReference type="EMBL" id="SEO64237.1"/>
    </source>
</evidence>
<keyword evidence="3 6" id="KW-0812">Transmembrane</keyword>
<evidence type="ECO:0000256" key="6">
    <source>
        <dbReference type="SAM" id="Phobius"/>
    </source>
</evidence>
<sequence length="204" mass="21865">MHSLLFLKCMLSGFLLAAPIGPVNLICLKRTLSEGRLSGLAAGLGAALADALFAYIAAAGLHVFTDFILRHVSLLRWVGGLLIIYLGYRTFQSAAPCREEVRPSPHSLLRLAGKVFVLTLTNPFTIFAFLAVFSTLGIAGRITSLTATVLAALAVFTGSALWWLTLTGLAACFRNRITDKVIVKINRLSGVLIVLLGIVSILEL</sequence>
<evidence type="ECO:0000256" key="1">
    <source>
        <dbReference type="ARBA" id="ARBA00004651"/>
    </source>
</evidence>
<dbReference type="AlphaFoldDB" id="A0A1H8RD98"/>
<gene>
    <name evidence="7" type="ORF">SAMN04490178_103251</name>
</gene>
<accession>A0A1H8RD98</accession>
<feature type="transmembrane region" description="Helical" evidence="6">
    <location>
        <begin position="41"/>
        <end position="62"/>
    </location>
</feature>
<protein>
    <submittedName>
        <fullName evidence="7">Threonine/homoserine/homoserine lactone efflux protein</fullName>
    </submittedName>
</protein>
<proteinExistence type="predicted"/>
<keyword evidence="5 6" id="KW-0472">Membrane</keyword>
<dbReference type="RefSeq" id="WP_091744217.1">
    <property type="nucleotide sequence ID" value="NZ_FODY01000003.1"/>
</dbReference>
<dbReference type="InterPro" id="IPR001123">
    <property type="entry name" value="LeuE-type"/>
</dbReference>
<name>A0A1H8RD98_9FIRM</name>
<dbReference type="PANTHER" id="PTHR30086:SF20">
    <property type="entry name" value="ARGININE EXPORTER PROTEIN ARGO-RELATED"/>
    <property type="match status" value="1"/>
</dbReference>
<feature type="transmembrane region" description="Helical" evidence="6">
    <location>
        <begin position="145"/>
        <end position="165"/>
    </location>
</feature>
<dbReference type="GO" id="GO:0015171">
    <property type="term" value="F:amino acid transmembrane transporter activity"/>
    <property type="evidence" value="ECO:0007669"/>
    <property type="project" value="TreeGrafter"/>
</dbReference>
<feature type="transmembrane region" description="Helical" evidence="6">
    <location>
        <begin position="111"/>
        <end position="133"/>
    </location>
</feature>